<keyword evidence="2" id="KW-0808">Transferase</keyword>
<dbReference type="CDD" id="cd04647">
    <property type="entry name" value="LbH_MAT_like"/>
    <property type="match status" value="1"/>
</dbReference>
<dbReference type="eggNOG" id="COG0110">
    <property type="taxonomic scope" value="Bacteria"/>
</dbReference>
<reference evidence="2 3" key="2">
    <citation type="journal article" date="2011" name="J. Bacteriol.">
        <title>Genomes of three methylotrophs from a single niche uncover genetic and metabolic divergence of Methylophilaceae.</title>
        <authorList>
            <person name="Lapidus A."/>
            <person name="Clum A."/>
            <person name="Labutti K."/>
            <person name="Kaluzhnaya M.G."/>
            <person name="Lim S."/>
            <person name="Beck D.A."/>
            <person name="Glavina Del Rio T."/>
            <person name="Nolan M."/>
            <person name="Mavromatis K."/>
            <person name="Huntemann M."/>
            <person name="Lucas S."/>
            <person name="Lidstrom M.E."/>
            <person name="Ivanova N."/>
            <person name="Chistoserdova L."/>
        </authorList>
    </citation>
    <scope>NUCLEOTIDE SEQUENCE [LARGE SCALE GENOMIC DNA]</scope>
    <source>
        <strain evidence="2 3">SIP3-4</strain>
    </source>
</reference>
<feature type="domain" description="Methyltransferase" evidence="1">
    <location>
        <begin position="679"/>
        <end position="786"/>
    </location>
</feature>
<gene>
    <name evidence="2" type="ordered locus">Msip34_2792</name>
</gene>
<dbReference type="Gene3D" id="3.40.50.150">
    <property type="entry name" value="Vaccinia Virus protein VP39"/>
    <property type="match status" value="1"/>
</dbReference>
<dbReference type="GO" id="GO:0008168">
    <property type="term" value="F:methyltransferase activity"/>
    <property type="evidence" value="ECO:0007669"/>
    <property type="project" value="UniProtKB-KW"/>
</dbReference>
<dbReference type="STRING" id="582744.Msip34_2792"/>
<dbReference type="AlphaFoldDB" id="C6XBQ9"/>
<dbReference type="eggNOG" id="COG2265">
    <property type="taxonomic scope" value="Bacteria"/>
</dbReference>
<dbReference type="SUPFAM" id="SSF51161">
    <property type="entry name" value="Trimeric LpxA-like enzymes"/>
    <property type="match status" value="1"/>
</dbReference>
<proteinExistence type="predicted"/>
<dbReference type="EMBL" id="CP001674">
    <property type="protein sequence ID" value="ACT52029.1"/>
    <property type="molecule type" value="Genomic_DNA"/>
</dbReference>
<dbReference type="SUPFAM" id="SSF53335">
    <property type="entry name" value="S-adenosyl-L-methionine-dependent methyltransferases"/>
    <property type="match status" value="1"/>
</dbReference>
<accession>C6XBQ9</accession>
<dbReference type="PANTHER" id="PTHR23416">
    <property type="entry name" value="SIALIC ACID SYNTHASE-RELATED"/>
    <property type="match status" value="1"/>
</dbReference>
<dbReference type="PANTHER" id="PTHR23416:SF78">
    <property type="entry name" value="LIPOPOLYSACCHARIDE BIOSYNTHESIS O-ACETYL TRANSFERASE WBBJ-RELATED"/>
    <property type="match status" value="1"/>
</dbReference>
<keyword evidence="3" id="KW-1185">Reference proteome</keyword>
<dbReference type="HOGENOM" id="CLU_341252_0_0_4"/>
<evidence type="ECO:0000313" key="3">
    <source>
        <dbReference type="Proteomes" id="UP000002743"/>
    </source>
</evidence>
<keyword evidence="2" id="KW-0489">Methyltransferase</keyword>
<dbReference type="InterPro" id="IPR011004">
    <property type="entry name" value="Trimer_LpxA-like_sf"/>
</dbReference>
<protein>
    <submittedName>
        <fullName evidence="2">Methyltransferase type 12</fullName>
    </submittedName>
</protein>
<dbReference type="InterPro" id="IPR051159">
    <property type="entry name" value="Hexapeptide_acetyltransf"/>
</dbReference>
<dbReference type="Proteomes" id="UP000002743">
    <property type="component" value="Chromosome"/>
</dbReference>
<dbReference type="Gene3D" id="2.160.10.10">
    <property type="entry name" value="Hexapeptide repeat proteins"/>
    <property type="match status" value="1"/>
</dbReference>
<evidence type="ECO:0000259" key="1">
    <source>
        <dbReference type="Pfam" id="PF13847"/>
    </source>
</evidence>
<dbReference type="InterPro" id="IPR029063">
    <property type="entry name" value="SAM-dependent_MTases_sf"/>
</dbReference>
<dbReference type="CDD" id="cd02440">
    <property type="entry name" value="AdoMet_MTases"/>
    <property type="match status" value="1"/>
</dbReference>
<dbReference type="KEGG" id="mei:Msip34_2792"/>
<dbReference type="Pfam" id="PF13847">
    <property type="entry name" value="Methyltransf_31"/>
    <property type="match status" value="1"/>
</dbReference>
<dbReference type="InterPro" id="IPR025714">
    <property type="entry name" value="Methyltranfer_dom"/>
</dbReference>
<dbReference type="GO" id="GO:0032259">
    <property type="term" value="P:methylation"/>
    <property type="evidence" value="ECO:0007669"/>
    <property type="project" value="UniProtKB-KW"/>
</dbReference>
<name>C6XBQ9_METGS</name>
<sequence>MVSRIQFLPDLLRNTRAFPEGFFDLVREPILQGCGIKAWASPESRLEHGLKPGFSVETFRELAGWSESDIESSWLRHYFDLPTRAYDYLLAHLPANTLILSFEMPPWLANLLDRQQIPYLDIRVSPLRFGRDLYIALRTNQSHLYPRLQPYVVSPEELRLEAGALAASVRMHQQRLEESGRYPLDLDNTLVYIGQAPYDASLLSPTHSSALRCTDFVDQLRQLAQGRRVLHKAHPFAPDFAKEEQRALAEITGQAVGICYQNAYQLLSCDHDVALVGISSGLLQEASWFGKQVHTLFRPVVPVTLADTPASAEDFLQVHFEDWLSPAFWHAVLTPENPAPRLSKLPALQHHHARQSLDQWWDYAKVMTWEKSLPIESFERTGGIMLRQRIEALEQGLLQNRSMVVDCDEGNEVYWPASASMRGKITIRGRGNRVIIDEQVDFDATIDITGDHNGIVLDRDVRLAGKIYVSGSGGMLRLGAGSTFTRVIIKCHEGKNILIGRDCMFSNEIELRTTDGHAIVDPDTGMRLNPAQDIIIGDHVWVGKGVTILKGGQIPGNTIVGADSLVNGIYTESQTLLAGTPARVIKEHVTWQRELKDSFSHAELEQWKQLSAPAEAASSPFVSDDWEQAKKLALEKFALQPQAFGRGQLYQGHEAWGLAGQRPTLARLQAYGLDPYLSPEHNVLDIGCNIGLIGMGLSPRINRYHGIDSNPALIEIAQILTAGRGIKNCEFQHCSFNDLMQTLPAPYDMVLSFAVHVWIGLPMAQYAAHLKTLLKPGGTLIIESNRLATNDQSFFSDIQVFLDHGYVLQKQGMLKDDGIIERGFCIFRRMP</sequence>
<reference evidence="3" key="1">
    <citation type="submission" date="2009-07" db="EMBL/GenBank/DDBJ databases">
        <title>Complete sequence of chromosome of Methylovorus sp. SIP3-4.</title>
        <authorList>
            <person name="Lucas S."/>
            <person name="Copeland A."/>
            <person name="Lapidus A."/>
            <person name="Glavina del Rio T."/>
            <person name="Tice H."/>
            <person name="Bruce D."/>
            <person name="Goodwin L."/>
            <person name="Pitluck S."/>
            <person name="Clum A."/>
            <person name="Larimer F."/>
            <person name="Land M."/>
            <person name="Hauser L."/>
            <person name="Kyrpides N."/>
            <person name="Mikhailova N."/>
            <person name="Kayluzhnaya M."/>
            <person name="Chistoserdova L."/>
        </authorList>
    </citation>
    <scope>NUCLEOTIDE SEQUENCE [LARGE SCALE GENOMIC DNA]</scope>
    <source>
        <strain evidence="3">SIP3-4</strain>
    </source>
</reference>
<organism evidence="2 3">
    <name type="scientific">Methylovorus glucosotrophus (strain SIP3-4)</name>
    <dbReference type="NCBI Taxonomy" id="582744"/>
    <lineage>
        <taxon>Bacteria</taxon>
        <taxon>Pseudomonadati</taxon>
        <taxon>Pseudomonadota</taxon>
        <taxon>Betaproteobacteria</taxon>
        <taxon>Nitrosomonadales</taxon>
        <taxon>Methylophilaceae</taxon>
        <taxon>Methylovorus</taxon>
    </lineage>
</organism>
<evidence type="ECO:0000313" key="2">
    <source>
        <dbReference type="EMBL" id="ACT52029.1"/>
    </source>
</evidence>